<organism evidence="4 5">
    <name type="scientific">Dethiosulfovibrio peptidovorans DSM 11002</name>
    <dbReference type="NCBI Taxonomy" id="469381"/>
    <lineage>
        <taxon>Bacteria</taxon>
        <taxon>Thermotogati</taxon>
        <taxon>Synergistota</taxon>
        <taxon>Synergistia</taxon>
        <taxon>Synergistales</taxon>
        <taxon>Dethiosulfovibrionaceae</taxon>
        <taxon>Dethiosulfovibrio</taxon>
    </lineage>
</organism>
<keyword evidence="5" id="KW-1185">Reference proteome</keyword>
<dbReference type="SMART" id="SM00471">
    <property type="entry name" value="HDc"/>
    <property type="match status" value="1"/>
</dbReference>
<name>D2Z7R9_9BACT</name>
<gene>
    <name evidence="4" type="ORF">Dpep_1490</name>
</gene>
<evidence type="ECO:0000259" key="3">
    <source>
        <dbReference type="PROSITE" id="PS51832"/>
    </source>
</evidence>
<dbReference type="GO" id="GO:0016787">
    <property type="term" value="F:hydrolase activity"/>
    <property type="evidence" value="ECO:0007669"/>
    <property type="project" value="UniProtKB-KW"/>
</dbReference>
<keyword evidence="2" id="KW-0472">Membrane</keyword>
<dbReference type="Gene3D" id="1.10.3210.10">
    <property type="entry name" value="Hypothetical protein af1432"/>
    <property type="match status" value="1"/>
</dbReference>
<feature type="coiled-coil region" evidence="1">
    <location>
        <begin position="49"/>
        <end position="76"/>
    </location>
</feature>
<keyword evidence="1" id="KW-0175">Coiled coil</keyword>
<feature type="transmembrane region" description="Helical" evidence="2">
    <location>
        <begin position="20"/>
        <end position="38"/>
    </location>
</feature>
<dbReference type="InterPro" id="IPR037522">
    <property type="entry name" value="HD_GYP_dom"/>
</dbReference>
<dbReference type="eggNOG" id="COG3437">
    <property type="taxonomic scope" value="Bacteria"/>
</dbReference>
<dbReference type="PaxDb" id="469381-Dpep_1490"/>
<proteinExistence type="predicted"/>
<dbReference type="Pfam" id="PF13487">
    <property type="entry name" value="HD_5"/>
    <property type="match status" value="1"/>
</dbReference>
<protein>
    <submittedName>
        <fullName evidence="4">Metal dependent phosphohydrolase</fullName>
    </submittedName>
</protein>
<dbReference type="CDD" id="cd00077">
    <property type="entry name" value="HDc"/>
    <property type="match status" value="1"/>
</dbReference>
<evidence type="ECO:0000313" key="4">
    <source>
        <dbReference type="EMBL" id="EFC91516.1"/>
    </source>
</evidence>
<dbReference type="STRING" id="469381.Dpep_1490"/>
<dbReference type="OrthoDB" id="5162at2"/>
<keyword evidence="2" id="KW-1133">Transmembrane helix</keyword>
<dbReference type="InterPro" id="IPR003607">
    <property type="entry name" value="HD/PDEase_dom"/>
</dbReference>
<dbReference type="AlphaFoldDB" id="D2Z7R9"/>
<accession>D2Z7R9</accession>
<keyword evidence="2" id="KW-0812">Transmembrane</keyword>
<feature type="domain" description="HD-GYP" evidence="3">
    <location>
        <begin position="70"/>
        <end position="267"/>
    </location>
</feature>
<dbReference type="InterPro" id="IPR052020">
    <property type="entry name" value="Cyclic_di-GMP/3'3'-cGAMP_PDE"/>
</dbReference>
<evidence type="ECO:0000313" key="5">
    <source>
        <dbReference type="Proteomes" id="UP000006427"/>
    </source>
</evidence>
<sequence length="271" mass="30559">MLKEGNRTFLGLDGSQIRKASICLSPLVGGVFLWIFTLRRKVASQTEALTAQLDRSERAEREVIRLNSELRRTQREIAFTLGEVIENRSKETANHVRRVAAMTESLAFMRGLTVDESRRIALASSMHDIGKIGIPDRILSKPGPLSEEEFELMKEHTVLGYEILSRTGGPLFGIAARIAHEHHERWDGKGYPRGIAGEDISIEARIVAIVDVFDALSHKRVYKEAWPAQRILDLISEERSSHFDPSLTDLFLANFSVFSEICESMPDKTRT</sequence>
<evidence type="ECO:0000256" key="1">
    <source>
        <dbReference type="SAM" id="Coils"/>
    </source>
</evidence>
<comment type="caution">
    <text evidence="4">The sequence shown here is derived from an EMBL/GenBank/DDBJ whole genome shotgun (WGS) entry which is preliminary data.</text>
</comment>
<dbReference type="PROSITE" id="PS51832">
    <property type="entry name" value="HD_GYP"/>
    <property type="match status" value="1"/>
</dbReference>
<evidence type="ECO:0000256" key="2">
    <source>
        <dbReference type="SAM" id="Phobius"/>
    </source>
</evidence>
<dbReference type="Proteomes" id="UP000006427">
    <property type="component" value="Unassembled WGS sequence"/>
</dbReference>
<dbReference type="EMBL" id="ABTR02000001">
    <property type="protein sequence ID" value="EFC91516.1"/>
    <property type="molecule type" value="Genomic_DNA"/>
</dbReference>
<dbReference type="PANTHER" id="PTHR45228">
    <property type="entry name" value="CYCLIC DI-GMP PHOSPHODIESTERASE TM_0186-RELATED"/>
    <property type="match status" value="1"/>
</dbReference>
<dbReference type="PANTHER" id="PTHR45228:SF9">
    <property type="entry name" value="3'3'-CGAMP-SPECIFIC PHOSPHODIESTERASE 2"/>
    <property type="match status" value="1"/>
</dbReference>
<dbReference type="SUPFAM" id="SSF109604">
    <property type="entry name" value="HD-domain/PDEase-like"/>
    <property type="match status" value="1"/>
</dbReference>
<reference evidence="4 5" key="1">
    <citation type="journal article" date="2010" name="Stand. Genomic Sci.">
        <title>Permanent draft genome sequence of Dethiosulfovibrio peptidovorans type strain (SEBR 4207).</title>
        <authorList>
            <person name="Labutti K."/>
            <person name="Mayilraj S."/>
            <person name="Clum A."/>
            <person name="Lucas S."/>
            <person name="Glavina Del Rio T."/>
            <person name="Nolan M."/>
            <person name="Tice H."/>
            <person name="Cheng J.F."/>
            <person name="Pitluck S."/>
            <person name="Liolios K."/>
            <person name="Ivanova N."/>
            <person name="Mavromatis K."/>
            <person name="Mikhailova N."/>
            <person name="Pati A."/>
            <person name="Goodwin L."/>
            <person name="Chen A."/>
            <person name="Palaniappan K."/>
            <person name="Land M."/>
            <person name="Hauser L."/>
            <person name="Chang Y.J."/>
            <person name="Jeffries C.D."/>
            <person name="Rohde M."/>
            <person name="Spring S."/>
            <person name="Goker M."/>
            <person name="Woyke T."/>
            <person name="Bristow J."/>
            <person name="Eisen J.A."/>
            <person name="Markowitz V."/>
            <person name="Hugenholtz P."/>
            <person name="Kyrpides N.C."/>
            <person name="Klenk H.P."/>
            <person name="Lapidus A."/>
        </authorList>
    </citation>
    <scope>NUCLEOTIDE SEQUENCE [LARGE SCALE GENOMIC DNA]</scope>
    <source>
        <strain evidence="4 5">DSM 11002</strain>
    </source>
</reference>